<dbReference type="Gramene" id="TraesSTA2B03G00822910.1">
    <property type="protein sequence ID" value="TraesSTA2B03G00822910.1"/>
    <property type="gene ID" value="TraesSTA2B03G00822910"/>
</dbReference>
<feature type="chain" id="PRO_5043171650" description="Embryo surrounding factor 1 brassicaceae domain-containing protein" evidence="1">
    <location>
        <begin position="28"/>
        <end position="123"/>
    </location>
</feature>
<dbReference type="OMA" id="HTIQIAV"/>
<name>A0A3B6BWP7_WHEAT</name>
<reference evidence="2" key="2">
    <citation type="submission" date="2018-10" db="UniProtKB">
        <authorList>
            <consortium name="EnsemblPlants"/>
        </authorList>
    </citation>
    <scope>IDENTIFICATION</scope>
</reference>
<sequence>MEKHTIQIAVLALLSVHLLCSATIAQCRTIAAGMDNDDIHEEDIVCCHKKCSFFHCCACCTYTDWCYTSFERCNRNCLVPLSHSDEVLAATPVTPETVATRSAVRTDGFMRGVIPEEFGNCHV</sequence>
<evidence type="ECO:0000313" key="3">
    <source>
        <dbReference type="Proteomes" id="UP000019116"/>
    </source>
</evidence>
<keyword evidence="1" id="KW-0732">Signal</keyword>
<dbReference type="Gramene" id="TraesCLE_scaffold_009709_01G000900.1">
    <property type="protein sequence ID" value="TraesCLE_scaffold_009709_01G000900.1"/>
    <property type="gene ID" value="TraesCLE_scaffold_009709_01G000900"/>
</dbReference>
<organism evidence="2">
    <name type="scientific">Triticum aestivum</name>
    <name type="common">Wheat</name>
    <dbReference type="NCBI Taxonomy" id="4565"/>
    <lineage>
        <taxon>Eukaryota</taxon>
        <taxon>Viridiplantae</taxon>
        <taxon>Streptophyta</taxon>
        <taxon>Embryophyta</taxon>
        <taxon>Tracheophyta</taxon>
        <taxon>Spermatophyta</taxon>
        <taxon>Magnoliopsida</taxon>
        <taxon>Liliopsida</taxon>
        <taxon>Poales</taxon>
        <taxon>Poaceae</taxon>
        <taxon>BOP clade</taxon>
        <taxon>Pooideae</taxon>
        <taxon>Triticodae</taxon>
        <taxon>Triticeae</taxon>
        <taxon>Triticinae</taxon>
        <taxon>Triticum</taxon>
    </lineage>
</organism>
<keyword evidence="3" id="KW-1185">Reference proteome</keyword>
<dbReference type="Gramene" id="TraesMAC2B03G00820180.1">
    <property type="protein sequence ID" value="TraesMAC2B03G00820180.1"/>
    <property type="gene ID" value="TraesMAC2B03G00820180"/>
</dbReference>
<dbReference type="AlphaFoldDB" id="A0A3B6BWP7"/>
<dbReference type="Gramene" id="TraesCS2B03G0031000.1">
    <property type="protein sequence ID" value="TraesCS2B03G0031000.1.CDS"/>
    <property type="gene ID" value="TraesCS2B03G0031000"/>
</dbReference>
<dbReference type="EnsemblPlants" id="TraesCS2B02G009800.1">
    <property type="protein sequence ID" value="TraesCS2B02G009800.1"/>
    <property type="gene ID" value="TraesCS2B02G009800"/>
</dbReference>
<reference evidence="2" key="1">
    <citation type="submission" date="2018-08" db="EMBL/GenBank/DDBJ databases">
        <authorList>
            <person name="Rossello M."/>
        </authorList>
    </citation>
    <scope>NUCLEOTIDE SEQUENCE [LARGE SCALE GENOMIC DNA]</scope>
    <source>
        <strain evidence="2">cv. Chinese Spring</strain>
    </source>
</reference>
<accession>A0A3B6BWP7</accession>
<dbReference type="OrthoDB" id="634486at2759"/>
<evidence type="ECO:0000256" key="1">
    <source>
        <dbReference type="SAM" id="SignalP"/>
    </source>
</evidence>
<dbReference type="Gramene" id="TraesWEE_scaffold_002880_01G000700.1">
    <property type="protein sequence ID" value="TraesWEE_scaffold_002880_01G000700.1"/>
    <property type="gene ID" value="TraesWEE_scaffold_002880_01G000700"/>
</dbReference>
<dbReference type="Gramene" id="TraesNOR2B03G00833790.1">
    <property type="protein sequence ID" value="TraesNOR2B03G00833790.1"/>
    <property type="gene ID" value="TraesNOR2B03G00833790"/>
</dbReference>
<protein>
    <recommendedName>
        <fullName evidence="4">Embryo surrounding factor 1 brassicaceae domain-containing protein</fullName>
    </recommendedName>
</protein>
<evidence type="ECO:0000313" key="2">
    <source>
        <dbReference type="EnsemblPlants" id="TraesCS2B02G009800.1"/>
    </source>
</evidence>
<dbReference type="Gramene" id="TraesROB_scaffold_010941_01G001000.1">
    <property type="protein sequence ID" value="TraesROB_scaffold_010941_01G001000.1"/>
    <property type="gene ID" value="TraesROB_scaffold_010941_01G001000"/>
</dbReference>
<evidence type="ECO:0008006" key="4">
    <source>
        <dbReference type="Google" id="ProtNLM"/>
    </source>
</evidence>
<feature type="signal peptide" evidence="1">
    <location>
        <begin position="1"/>
        <end position="27"/>
    </location>
</feature>
<dbReference type="Gramene" id="TraesCS2B02G009800.1">
    <property type="protein sequence ID" value="TraesCS2B02G009800.1"/>
    <property type="gene ID" value="TraesCS2B02G009800"/>
</dbReference>
<proteinExistence type="predicted"/>
<dbReference type="Proteomes" id="UP000019116">
    <property type="component" value="Chromosome 2B"/>
</dbReference>